<keyword evidence="8" id="KW-1185">Reference proteome</keyword>
<dbReference type="AlphaFoldDB" id="A0A0B4S2I7"/>
<gene>
    <name evidence="7" type="ORF">NM222_03290</name>
    <name evidence="6" type="ORF">NW74_04570</name>
</gene>
<evidence type="ECO:0000256" key="5">
    <source>
        <dbReference type="SAM" id="Phobius"/>
    </source>
</evidence>
<comment type="subcellular location">
    <subcellularLocation>
        <location evidence="1">Membrane</location>
        <topology evidence="1">Multi-pass membrane protein</topology>
    </subcellularLocation>
</comment>
<feature type="transmembrane region" description="Helical" evidence="5">
    <location>
        <begin position="7"/>
        <end position="26"/>
    </location>
</feature>
<dbReference type="EMBL" id="CP009761">
    <property type="protein sequence ID" value="AIZ36659.1"/>
    <property type="molecule type" value="Genomic_DNA"/>
</dbReference>
<sequence length="230" mass="27010">MIEQRRINLFVLIFMNLIFGTLILVWNNFKLDMIYFCICSLILIYSGKTKRFIKFLIFYLICLYIVFYIKLPDDSFFSFIGFISYSNVKMCPTYMIASFIVLDIRTSELIYVLGKLGFGKKIRFACTITLKFIPIYFAEKRIIKNALKLRGIDVSFTKPIKRFEYYIVPTLFRASNIANEMTESAYTRCAMCTDNMNSIYYKKFDMVDFILIVMLILLVASWGGGFIDKI</sequence>
<dbReference type="CDD" id="cd16914">
    <property type="entry name" value="EcfT"/>
    <property type="match status" value="1"/>
</dbReference>
<keyword evidence="4 5" id="KW-0472">Membrane</keyword>
<dbReference type="EMBL" id="CP101412">
    <property type="protein sequence ID" value="WBB31516.1"/>
    <property type="molecule type" value="Genomic_DNA"/>
</dbReference>
<feature type="transmembrane region" description="Helical" evidence="5">
    <location>
        <begin position="55"/>
        <end position="72"/>
    </location>
</feature>
<keyword evidence="2 5" id="KW-0812">Transmembrane</keyword>
<organism evidence="6 8">
    <name type="scientific">Parvimonas micra</name>
    <dbReference type="NCBI Taxonomy" id="33033"/>
    <lineage>
        <taxon>Bacteria</taxon>
        <taxon>Bacillati</taxon>
        <taxon>Bacillota</taxon>
        <taxon>Tissierellia</taxon>
        <taxon>Tissierellales</taxon>
        <taxon>Peptoniphilaceae</taxon>
        <taxon>Parvimonas</taxon>
    </lineage>
</organism>
<feature type="transmembrane region" description="Helical" evidence="5">
    <location>
        <begin position="32"/>
        <end position="48"/>
    </location>
</feature>
<dbReference type="InterPro" id="IPR003339">
    <property type="entry name" value="ABC/ECF_trnsptr_transmembrane"/>
</dbReference>
<dbReference type="GO" id="GO:0005886">
    <property type="term" value="C:plasma membrane"/>
    <property type="evidence" value="ECO:0007669"/>
    <property type="project" value="UniProtKB-ARBA"/>
</dbReference>
<evidence type="ECO:0000256" key="1">
    <source>
        <dbReference type="ARBA" id="ARBA00004141"/>
    </source>
</evidence>
<dbReference type="GeneID" id="93385509"/>
<evidence type="ECO:0000256" key="3">
    <source>
        <dbReference type="ARBA" id="ARBA00022989"/>
    </source>
</evidence>
<protein>
    <submittedName>
        <fullName evidence="6">Cobalt transporter</fullName>
    </submittedName>
    <submittedName>
        <fullName evidence="7">Energy-coupling factor transporter transmembrane protein EcfT</fullName>
    </submittedName>
</protein>
<feature type="transmembrane region" description="Helical" evidence="5">
    <location>
        <begin position="206"/>
        <end position="227"/>
    </location>
</feature>
<dbReference type="RefSeq" id="WP_029949149.1">
    <property type="nucleotide sequence ID" value="NZ_CABKNC010000002.1"/>
</dbReference>
<reference evidence="6 8" key="1">
    <citation type="submission" date="2014-10" db="EMBL/GenBank/DDBJ databases">
        <title>Complete genome sequence of Parvimonas micra KCOM 1535 (= ChDC B708).</title>
        <authorList>
            <person name="Kook J.-K."/>
            <person name="Park S.-N."/>
            <person name="Lim Y.K."/>
            <person name="Roh H."/>
        </authorList>
    </citation>
    <scope>NUCLEOTIDE SEQUENCE [LARGE SCALE GENOMIC DNA]</scope>
    <source>
        <strain evidence="6">KCOM 1535</strain>
        <strain evidence="8">KCOM 1535 / ChDC B708</strain>
    </source>
</reference>
<evidence type="ECO:0000313" key="7">
    <source>
        <dbReference type="EMBL" id="WBB31516.1"/>
    </source>
</evidence>
<evidence type="ECO:0000256" key="4">
    <source>
        <dbReference type="ARBA" id="ARBA00023136"/>
    </source>
</evidence>
<dbReference type="OrthoDB" id="3173389at2"/>
<dbReference type="KEGG" id="pmic:NW74_04570"/>
<keyword evidence="3 5" id="KW-1133">Transmembrane helix</keyword>
<proteinExistence type="predicted"/>
<evidence type="ECO:0000313" key="6">
    <source>
        <dbReference type="EMBL" id="AIZ36659.1"/>
    </source>
</evidence>
<name>A0A0B4S2I7_9FIRM</name>
<dbReference type="Proteomes" id="UP001210690">
    <property type="component" value="Chromosome"/>
</dbReference>
<dbReference type="STRING" id="33033.NW74_04570"/>
<accession>A0A0B4S2I7</accession>
<evidence type="ECO:0000313" key="8">
    <source>
        <dbReference type="Proteomes" id="UP000031386"/>
    </source>
</evidence>
<dbReference type="Pfam" id="PF02361">
    <property type="entry name" value="CbiQ"/>
    <property type="match status" value="1"/>
</dbReference>
<dbReference type="Proteomes" id="UP000031386">
    <property type="component" value="Chromosome"/>
</dbReference>
<reference evidence="7" key="2">
    <citation type="submission" date="2022-07" db="EMBL/GenBank/DDBJ databases">
        <title>Parvimonas micra travels from the subgingival sulcus of the human oral cavity to the colorectal adenocarcinoma.</title>
        <authorList>
            <person name="Conde-Perez K."/>
            <person name="Buetas E."/>
            <person name="Aja-Macaya P."/>
            <person name="Martin-De Arribas E."/>
            <person name="Iglesias-Corras I."/>
            <person name="Trigo-Tasende N."/>
            <person name="Nasser-Ali M."/>
            <person name="Estevez L.S."/>
            <person name="Rumbo-Feal S."/>
            <person name="Otero-Alen B."/>
            <person name="Noguera J.F."/>
            <person name="Concha A."/>
            <person name="Pardinas-Lopez S."/>
            <person name="Carda-Dieguez M."/>
            <person name="Gomez-Randulfe I."/>
            <person name="Martinez-Lago N."/>
            <person name="Ladra S."/>
            <person name="Aparicio L.A."/>
            <person name="Bou G."/>
            <person name="Mira A."/>
            <person name="Vallejo J.A."/>
            <person name="Poza M."/>
        </authorList>
    </citation>
    <scope>NUCLEOTIDE SEQUENCE</scope>
    <source>
        <strain evidence="7">PM102KC-G-1</strain>
    </source>
</reference>
<evidence type="ECO:0000256" key="2">
    <source>
        <dbReference type="ARBA" id="ARBA00022692"/>
    </source>
</evidence>